<dbReference type="Pfam" id="PF04851">
    <property type="entry name" value="ResIII"/>
    <property type="match status" value="1"/>
</dbReference>
<reference evidence="3 4" key="1">
    <citation type="submission" date="2023-12" db="EMBL/GenBank/DDBJ databases">
        <title>Genome sequencing and assembly of bacterial species from a model synthetic community.</title>
        <authorList>
            <person name="Hogle S.L."/>
        </authorList>
    </citation>
    <scope>NUCLEOTIDE SEQUENCE [LARGE SCALE GENOMIC DNA]</scope>
    <source>
        <strain evidence="3 4">HAMBI 2494</strain>
    </source>
</reference>
<dbReference type="PANTHER" id="PTHR47396">
    <property type="entry name" value="TYPE I RESTRICTION ENZYME ECOKI R PROTEIN"/>
    <property type="match status" value="1"/>
</dbReference>
<protein>
    <submittedName>
        <fullName evidence="3">DEAD/DEAH box helicase family protein</fullName>
    </submittedName>
</protein>
<dbReference type="InterPro" id="IPR006935">
    <property type="entry name" value="Helicase/UvrB_N"/>
</dbReference>
<dbReference type="InterPro" id="IPR001650">
    <property type="entry name" value="Helicase_C-like"/>
</dbReference>
<evidence type="ECO:0000259" key="2">
    <source>
        <dbReference type="PROSITE" id="PS51194"/>
    </source>
</evidence>
<dbReference type="SUPFAM" id="SSF52540">
    <property type="entry name" value="P-loop containing nucleoside triphosphate hydrolases"/>
    <property type="match status" value="1"/>
</dbReference>
<evidence type="ECO:0000313" key="3">
    <source>
        <dbReference type="EMBL" id="WQD80269.1"/>
    </source>
</evidence>
<evidence type="ECO:0000313" key="4">
    <source>
        <dbReference type="Proteomes" id="UP001325479"/>
    </source>
</evidence>
<dbReference type="InterPro" id="IPR027417">
    <property type="entry name" value="P-loop_NTPase"/>
</dbReference>
<evidence type="ECO:0000259" key="1">
    <source>
        <dbReference type="PROSITE" id="PS51192"/>
    </source>
</evidence>
<dbReference type="EMBL" id="CP139965">
    <property type="protein sequence ID" value="WQD80269.1"/>
    <property type="molecule type" value="Genomic_DNA"/>
</dbReference>
<dbReference type="Proteomes" id="UP001325479">
    <property type="component" value="Chromosome"/>
</dbReference>
<accession>A0ABZ0WSQ1</accession>
<dbReference type="PROSITE" id="PS51194">
    <property type="entry name" value="HELICASE_CTER"/>
    <property type="match status" value="1"/>
</dbReference>
<keyword evidence="3" id="KW-0547">Nucleotide-binding</keyword>
<keyword evidence="4" id="KW-1185">Reference proteome</keyword>
<keyword evidence="3" id="KW-0067">ATP-binding</keyword>
<dbReference type="PANTHER" id="PTHR47396:SF1">
    <property type="entry name" value="ATP-DEPENDENT HELICASE IRC3-RELATED"/>
    <property type="match status" value="1"/>
</dbReference>
<dbReference type="Gene3D" id="3.40.50.300">
    <property type="entry name" value="P-loop containing nucleotide triphosphate hydrolases"/>
    <property type="match status" value="2"/>
</dbReference>
<feature type="domain" description="Helicase C-terminal" evidence="2">
    <location>
        <begin position="226"/>
        <end position="377"/>
    </location>
</feature>
<dbReference type="GO" id="GO:0004386">
    <property type="term" value="F:helicase activity"/>
    <property type="evidence" value="ECO:0007669"/>
    <property type="project" value="UniProtKB-KW"/>
</dbReference>
<dbReference type="Pfam" id="PF00271">
    <property type="entry name" value="Helicase_C"/>
    <property type="match status" value="1"/>
</dbReference>
<feature type="domain" description="Helicase ATP-binding" evidence="1">
    <location>
        <begin position="33"/>
        <end position="178"/>
    </location>
</feature>
<keyword evidence="3" id="KW-0347">Helicase</keyword>
<dbReference type="SMART" id="SM00487">
    <property type="entry name" value="DEXDc"/>
    <property type="match status" value="1"/>
</dbReference>
<dbReference type="PROSITE" id="PS51192">
    <property type="entry name" value="HELICASE_ATP_BIND_1"/>
    <property type="match status" value="1"/>
</dbReference>
<name>A0ABZ0WSQ1_9BURK</name>
<keyword evidence="3" id="KW-0378">Hydrolase</keyword>
<dbReference type="SMART" id="SM00490">
    <property type="entry name" value="HELICc"/>
    <property type="match status" value="1"/>
</dbReference>
<gene>
    <name evidence="3" type="ORF">U0042_11625</name>
</gene>
<organism evidence="3 4">
    <name type="scientific">Paraburkholderia kururiensis</name>
    <dbReference type="NCBI Taxonomy" id="984307"/>
    <lineage>
        <taxon>Bacteria</taxon>
        <taxon>Pseudomonadati</taxon>
        <taxon>Pseudomonadota</taxon>
        <taxon>Betaproteobacteria</taxon>
        <taxon>Burkholderiales</taxon>
        <taxon>Burkholderiaceae</taxon>
        <taxon>Paraburkholderia</taxon>
    </lineage>
</organism>
<proteinExistence type="predicted"/>
<dbReference type="InterPro" id="IPR050742">
    <property type="entry name" value="Helicase_Restrict-Modif_Enz"/>
</dbReference>
<dbReference type="RefSeq" id="WP_114814592.1">
    <property type="nucleotide sequence ID" value="NZ_CP139965.1"/>
</dbReference>
<dbReference type="InterPro" id="IPR014001">
    <property type="entry name" value="Helicase_ATP-bd"/>
</dbReference>
<sequence>MNEPLFDLLPDYSEARFPPPRTFQDPAIDSIIAGRRAGHRVQMLCAPTGAGKSYLGLKLCHAALKTGRKATFVCDRKSLINQTSAVASAYGLHQHGIIQAQNPRFNMDLPFQIASVQTVMERGWHDTHLIIIDEAHTLYQSMVEHVKTTKATVIGLSATPFSRGLGQVFTNLINAATMHELTESGELVPLRVMSCTRINMDGARTSDGEWTDKAAAERGMEIVGDVVSEWTRYAESRKTIVFGSNVRHCEELCRQFNECGVMAEVFTHATKDNERERILSEFSRPDSAIRVLISVEALAKGFDVKDVGCVVDCRPLRKSLSTAIQMWGRGLRASKETGKTDCLLLDHSGNIVRFIEDFTHFFYHGLDSLDEGEKLDRSVRKDVSERETLSCPKCGYKPFFRRCMSCGHETAPQAAVAALPGQMQEIFIGKSRVAANERDLWVQLCSYANSSNSKNPRGRAWHLFRNISGHEPPRSFPFSTDAVNVDPAIIRKIKSLDIAFMKARSAA</sequence>